<dbReference type="PANTHER" id="PTHR35564">
    <property type="match status" value="1"/>
</dbReference>
<dbReference type="PANTHER" id="PTHR35564:SF4">
    <property type="entry name" value="CYTOPLASMIC PROTEIN"/>
    <property type="match status" value="1"/>
</dbReference>
<dbReference type="RefSeq" id="WP_028687567.1">
    <property type="nucleotide sequence ID" value="NZ_BQHM01000037.1"/>
</dbReference>
<protein>
    <submittedName>
        <fullName evidence="1">Type VI secretion system baseplate subunit TssG</fullName>
    </submittedName>
</protein>
<dbReference type="InterPro" id="IPR010732">
    <property type="entry name" value="T6SS_TssG-like"/>
</dbReference>
<accession>A0A2V4IRV5</accession>
<dbReference type="EMBL" id="CP064946">
    <property type="protein sequence ID" value="QPH51222.1"/>
    <property type="molecule type" value="Genomic_DNA"/>
</dbReference>
<name>A0A2V4IRV5_9PSED</name>
<evidence type="ECO:0000313" key="2">
    <source>
        <dbReference type="Proteomes" id="UP000594430"/>
    </source>
</evidence>
<gene>
    <name evidence="1" type="primary">tssG</name>
    <name evidence="1" type="ORF">IZU98_11290</name>
</gene>
<dbReference type="AlphaFoldDB" id="A0A2V4IRV5"/>
<dbReference type="Pfam" id="PF06996">
    <property type="entry name" value="T6SS_TssG"/>
    <property type="match status" value="1"/>
</dbReference>
<dbReference type="NCBIfam" id="TIGR03347">
    <property type="entry name" value="VI_chp_1"/>
    <property type="match status" value="1"/>
</dbReference>
<dbReference type="Proteomes" id="UP000594430">
    <property type="component" value="Chromosome"/>
</dbReference>
<organism evidence="1 2">
    <name type="scientific">Pseudomonas fulva</name>
    <dbReference type="NCBI Taxonomy" id="47880"/>
    <lineage>
        <taxon>Bacteria</taxon>
        <taxon>Pseudomonadati</taxon>
        <taxon>Pseudomonadota</taxon>
        <taxon>Gammaproteobacteria</taxon>
        <taxon>Pseudomonadales</taxon>
        <taxon>Pseudomonadaceae</taxon>
        <taxon>Pseudomonas</taxon>
    </lineage>
</organism>
<reference evidence="1 2" key="1">
    <citation type="submission" date="2020-11" db="EMBL/GenBank/DDBJ databases">
        <title>Pseudomonas fulva producing VIM-24.</title>
        <authorList>
            <person name="Liu S."/>
        </authorList>
    </citation>
    <scope>NUCLEOTIDE SEQUENCE [LARGE SCALE GENOMIC DNA]</scope>
    <source>
        <strain evidence="1 2">ZDHY414</strain>
    </source>
</reference>
<sequence length="356" mass="40954">MATQNRRSATGLIDQARAQPYRFEFFQLVRLLRLHYSRAGRIDPETRPHDDPLRFRSQLSLAFPVSEVSDLKFERAERTNANDQPLSEVQVTFMGLVGPSGVLPRPYTELLINRHIQHRDDAAHAFMDLFSHRMVAQFYQAWQKYKFHIEHERKGSSDFERYLLSMVGFGEQARQRKFASSDSSLRHELFSYFAGLFTQRPRNPQNLQAMLSFYFALPFTLRPFAGRWLKLKPEQCTRLGRQNAQLGLSSVIGNRVWDYQSCVRIVIGPLDLADYERFLPGTQDYHKLVELVRFYLGPSLDFELTPQLKPDAVPVARLGRKGGVALGWLGWLKRPGSQVGPARCGIFSIPYDGVSL</sequence>
<proteinExistence type="predicted"/>
<evidence type="ECO:0000313" key="1">
    <source>
        <dbReference type="EMBL" id="QPH51222.1"/>
    </source>
</evidence>